<evidence type="ECO:0000313" key="2">
    <source>
        <dbReference type="Proteomes" id="UP000266673"/>
    </source>
</evidence>
<comment type="caution">
    <text evidence="1">The sequence shown here is derived from an EMBL/GenBank/DDBJ whole genome shotgun (WGS) entry which is preliminary data.</text>
</comment>
<protein>
    <submittedName>
        <fullName evidence="1">Uncharacterized protein</fullName>
    </submittedName>
</protein>
<dbReference type="EMBL" id="QKWP01002265">
    <property type="protein sequence ID" value="RIB04047.1"/>
    <property type="molecule type" value="Genomic_DNA"/>
</dbReference>
<dbReference type="AlphaFoldDB" id="A0A397U4T1"/>
<proteinExistence type="predicted"/>
<feature type="non-terminal residue" evidence="1">
    <location>
        <position position="1"/>
    </location>
</feature>
<evidence type="ECO:0000313" key="1">
    <source>
        <dbReference type="EMBL" id="RIB04047.1"/>
    </source>
</evidence>
<name>A0A397U4T1_9GLOM</name>
<organism evidence="1 2">
    <name type="scientific">Gigaspora rosea</name>
    <dbReference type="NCBI Taxonomy" id="44941"/>
    <lineage>
        <taxon>Eukaryota</taxon>
        <taxon>Fungi</taxon>
        <taxon>Fungi incertae sedis</taxon>
        <taxon>Mucoromycota</taxon>
        <taxon>Glomeromycotina</taxon>
        <taxon>Glomeromycetes</taxon>
        <taxon>Diversisporales</taxon>
        <taxon>Gigasporaceae</taxon>
        <taxon>Gigaspora</taxon>
    </lineage>
</organism>
<sequence>KNMKYSRFMKKLYKTSLQNNYNIFVNKNIIIQAFQGKDVFRFQKLQSTIEFLIIEFALNLTI</sequence>
<gene>
    <name evidence="1" type="ORF">C2G38_2121552</name>
</gene>
<reference evidence="1 2" key="1">
    <citation type="submission" date="2018-06" db="EMBL/GenBank/DDBJ databases">
        <title>Comparative genomics reveals the genomic features of Rhizophagus irregularis, R. cerebriforme, R. diaphanum and Gigaspora rosea, and their symbiotic lifestyle signature.</title>
        <authorList>
            <person name="Morin E."/>
            <person name="San Clemente H."/>
            <person name="Chen E.C.H."/>
            <person name="De La Providencia I."/>
            <person name="Hainaut M."/>
            <person name="Kuo A."/>
            <person name="Kohler A."/>
            <person name="Murat C."/>
            <person name="Tang N."/>
            <person name="Roy S."/>
            <person name="Loubradou J."/>
            <person name="Henrissat B."/>
            <person name="Grigoriev I.V."/>
            <person name="Corradi N."/>
            <person name="Roux C."/>
            <person name="Martin F.M."/>
        </authorList>
    </citation>
    <scope>NUCLEOTIDE SEQUENCE [LARGE SCALE GENOMIC DNA]</scope>
    <source>
        <strain evidence="1 2">DAOM 194757</strain>
    </source>
</reference>
<keyword evidence="2" id="KW-1185">Reference proteome</keyword>
<dbReference type="Proteomes" id="UP000266673">
    <property type="component" value="Unassembled WGS sequence"/>
</dbReference>
<accession>A0A397U4T1</accession>